<feature type="compositionally biased region" description="Low complexity" evidence="18">
    <location>
        <begin position="12"/>
        <end position="25"/>
    </location>
</feature>
<feature type="transmembrane region" description="Helical" evidence="19">
    <location>
        <begin position="148"/>
        <end position="167"/>
    </location>
</feature>
<dbReference type="InterPro" id="IPR043130">
    <property type="entry name" value="CDP-OH_PTrfase_TM_dom"/>
</dbReference>
<feature type="region of interest" description="Disordered" evidence="18">
    <location>
        <begin position="1"/>
        <end position="30"/>
    </location>
</feature>
<dbReference type="PANTHER" id="PTHR14269">
    <property type="entry name" value="CDP-DIACYLGLYCEROL--GLYCEROL-3-PHOSPHATE 3-PHOSPHATIDYLTRANSFERASE-RELATED"/>
    <property type="match status" value="1"/>
</dbReference>
<evidence type="ECO:0000256" key="11">
    <source>
        <dbReference type="ARBA" id="ARBA00022989"/>
    </source>
</evidence>
<evidence type="ECO:0000256" key="8">
    <source>
        <dbReference type="ARBA" id="ARBA00022679"/>
    </source>
</evidence>
<feature type="transmembrane region" description="Helical" evidence="19">
    <location>
        <begin position="222"/>
        <end position="241"/>
    </location>
</feature>
<dbReference type="InterPro" id="IPR050324">
    <property type="entry name" value="CDP-alcohol_PTase-I"/>
</dbReference>
<dbReference type="InterPro" id="IPR004533">
    <property type="entry name" value="CDP-diaglyc--ser_O-PTrfase"/>
</dbReference>
<dbReference type="AlphaFoldDB" id="A0A8H3F5T6"/>
<keyword evidence="13 19" id="KW-0472">Membrane</keyword>
<dbReference type="GO" id="GO:0003882">
    <property type="term" value="F:CDP-diacylglycerol-serine O-phosphatidyltransferase activity"/>
    <property type="evidence" value="ECO:0007669"/>
    <property type="project" value="UniProtKB-EC"/>
</dbReference>
<gene>
    <name evidence="20" type="ORF">GOMPHAMPRED_001313</name>
</gene>
<evidence type="ECO:0000256" key="10">
    <source>
        <dbReference type="ARBA" id="ARBA00022824"/>
    </source>
</evidence>
<evidence type="ECO:0000256" key="17">
    <source>
        <dbReference type="ARBA" id="ARBA00060701"/>
    </source>
</evidence>
<dbReference type="GO" id="GO:0006659">
    <property type="term" value="P:phosphatidylserine biosynthetic process"/>
    <property type="evidence" value="ECO:0007669"/>
    <property type="project" value="UniProtKB-ARBA"/>
</dbReference>
<keyword evidence="10" id="KW-0256">Endoplasmic reticulum</keyword>
<dbReference type="FunFam" id="1.20.120.1760:FF:000022">
    <property type="entry name" value="CDP-diacylglycerol--serine O-phosphatidyltransferase"/>
    <property type="match status" value="1"/>
</dbReference>
<keyword evidence="15" id="KW-1208">Phospholipid metabolism</keyword>
<evidence type="ECO:0000256" key="1">
    <source>
        <dbReference type="ARBA" id="ARBA00000287"/>
    </source>
</evidence>
<evidence type="ECO:0000256" key="9">
    <source>
        <dbReference type="ARBA" id="ARBA00022692"/>
    </source>
</evidence>
<keyword evidence="21" id="KW-1185">Reference proteome</keyword>
<dbReference type="Pfam" id="PF01066">
    <property type="entry name" value="CDP-OH_P_transf"/>
    <property type="match status" value="1"/>
</dbReference>
<feature type="compositionally biased region" description="Polar residues" evidence="18">
    <location>
        <begin position="1"/>
        <end position="11"/>
    </location>
</feature>
<evidence type="ECO:0000256" key="12">
    <source>
        <dbReference type="ARBA" id="ARBA00023098"/>
    </source>
</evidence>
<organism evidence="20 21">
    <name type="scientific">Gomphillus americanus</name>
    <dbReference type="NCBI Taxonomy" id="1940652"/>
    <lineage>
        <taxon>Eukaryota</taxon>
        <taxon>Fungi</taxon>
        <taxon>Dikarya</taxon>
        <taxon>Ascomycota</taxon>
        <taxon>Pezizomycotina</taxon>
        <taxon>Lecanoromycetes</taxon>
        <taxon>OSLEUM clade</taxon>
        <taxon>Ostropomycetidae</taxon>
        <taxon>Ostropales</taxon>
        <taxon>Graphidaceae</taxon>
        <taxon>Gomphilloideae</taxon>
        <taxon>Gomphillus</taxon>
    </lineage>
</organism>
<evidence type="ECO:0000256" key="6">
    <source>
        <dbReference type="ARBA" id="ARBA00017171"/>
    </source>
</evidence>
<evidence type="ECO:0000256" key="7">
    <source>
        <dbReference type="ARBA" id="ARBA00022516"/>
    </source>
</evidence>
<comment type="subcellular location">
    <subcellularLocation>
        <location evidence="2">Endoplasmic reticulum membrane</location>
        <topology evidence="2">Multi-pass membrane protein</topology>
    </subcellularLocation>
</comment>
<comment type="pathway">
    <text evidence="17">Phospholipid metabolism; phosphatidylethanolamine biosynthesis; phosphatidylethanolamine from CDP-diacylglycerol: step 1/2.</text>
</comment>
<keyword evidence="7" id="KW-0444">Lipid biosynthesis</keyword>
<keyword evidence="8" id="KW-0808">Transferase</keyword>
<comment type="similarity">
    <text evidence="4">Belongs to the CDP-alcohol phosphatidyltransferase class-I family.</text>
</comment>
<dbReference type="Proteomes" id="UP000664169">
    <property type="component" value="Unassembled WGS sequence"/>
</dbReference>
<dbReference type="InterPro" id="IPR000462">
    <property type="entry name" value="CDP-OH_P_trans"/>
</dbReference>
<evidence type="ECO:0000256" key="4">
    <source>
        <dbReference type="ARBA" id="ARBA00010441"/>
    </source>
</evidence>
<comment type="pathway">
    <text evidence="3">Lipid metabolism.</text>
</comment>
<evidence type="ECO:0000313" key="21">
    <source>
        <dbReference type="Proteomes" id="UP000664169"/>
    </source>
</evidence>
<proteinExistence type="inferred from homology"/>
<dbReference type="NCBIfam" id="TIGR00473">
    <property type="entry name" value="pssA"/>
    <property type="match status" value="1"/>
</dbReference>
<evidence type="ECO:0000256" key="5">
    <source>
        <dbReference type="ARBA" id="ARBA00013174"/>
    </source>
</evidence>
<protein>
    <recommendedName>
        <fullName evidence="6">CDP-diacylglycerol--serine O-phosphatidyltransferase</fullName>
        <ecNumber evidence="5">2.7.8.8</ecNumber>
    </recommendedName>
    <alternativeName>
        <fullName evidence="16">Phosphatidylserine synthase</fullName>
    </alternativeName>
</protein>
<evidence type="ECO:0000256" key="3">
    <source>
        <dbReference type="ARBA" id="ARBA00005189"/>
    </source>
</evidence>
<evidence type="ECO:0000256" key="19">
    <source>
        <dbReference type="SAM" id="Phobius"/>
    </source>
</evidence>
<feature type="transmembrane region" description="Helical" evidence="19">
    <location>
        <begin position="83"/>
        <end position="102"/>
    </location>
</feature>
<accession>A0A8H3F5T6</accession>
<evidence type="ECO:0000256" key="13">
    <source>
        <dbReference type="ARBA" id="ARBA00023136"/>
    </source>
</evidence>
<evidence type="ECO:0000256" key="14">
    <source>
        <dbReference type="ARBA" id="ARBA00023209"/>
    </source>
</evidence>
<evidence type="ECO:0000313" key="20">
    <source>
        <dbReference type="EMBL" id="CAF9917579.1"/>
    </source>
</evidence>
<evidence type="ECO:0000256" key="18">
    <source>
        <dbReference type="SAM" id="MobiDB-lite"/>
    </source>
</evidence>
<reference evidence="20" key="1">
    <citation type="submission" date="2021-03" db="EMBL/GenBank/DDBJ databases">
        <authorList>
            <person name="Tagirdzhanova G."/>
        </authorList>
    </citation>
    <scope>NUCLEOTIDE SEQUENCE</scope>
</reference>
<dbReference type="GO" id="GO:0005789">
    <property type="term" value="C:endoplasmic reticulum membrane"/>
    <property type="evidence" value="ECO:0007669"/>
    <property type="project" value="UniProtKB-SubCell"/>
</dbReference>
<dbReference type="PANTHER" id="PTHR14269:SF61">
    <property type="entry name" value="CDP-DIACYLGLYCEROL--SERINE O-PHOSPHATIDYLTRANSFERASE"/>
    <property type="match status" value="1"/>
</dbReference>
<feature type="transmembrane region" description="Helical" evidence="19">
    <location>
        <begin position="188"/>
        <end position="207"/>
    </location>
</feature>
<dbReference type="EMBL" id="CAJPDQ010000012">
    <property type="protein sequence ID" value="CAF9917579.1"/>
    <property type="molecule type" value="Genomic_DNA"/>
</dbReference>
<keyword evidence="9 19" id="KW-0812">Transmembrane</keyword>
<evidence type="ECO:0000256" key="15">
    <source>
        <dbReference type="ARBA" id="ARBA00023264"/>
    </source>
</evidence>
<comment type="catalytic activity">
    <reaction evidence="1">
        <text>a CDP-1,2-diacyl-sn-glycerol + L-serine = a 1,2-diacyl-sn-glycero-3-phospho-L-serine + CMP + H(+)</text>
        <dbReference type="Rhea" id="RHEA:16913"/>
        <dbReference type="ChEBI" id="CHEBI:15378"/>
        <dbReference type="ChEBI" id="CHEBI:33384"/>
        <dbReference type="ChEBI" id="CHEBI:57262"/>
        <dbReference type="ChEBI" id="CHEBI:58332"/>
        <dbReference type="ChEBI" id="CHEBI:60377"/>
        <dbReference type="EC" id="2.7.8.8"/>
    </reaction>
</comment>
<keyword evidence="11 19" id="KW-1133">Transmembrane helix</keyword>
<dbReference type="Gene3D" id="1.20.120.1760">
    <property type="match status" value="1"/>
</dbReference>
<name>A0A8H3F5T6_9LECA</name>
<keyword evidence="12" id="KW-0443">Lipid metabolism</keyword>
<evidence type="ECO:0000256" key="2">
    <source>
        <dbReference type="ARBA" id="ARBA00004477"/>
    </source>
</evidence>
<sequence>MSQSAATDSAISSPSTKPPTSSSLLPPRPGPLSTVRTLQLADYITLLNGFSGLMSIQSSLRYCISFPCTTATAGSATAGSPHYLWFALVWIPLGLFFDFMDGRVARWRGKGAGSALGQELDSLADLISFGVAPAACAFAMGMRSGVDGVVLAFFVLCGLLRLARFNVSVGDVPKDAKGKSMYFEGLPIPSSLGIVGGMASLLFLGLVGEERLPLGVLGEGEVWEFHAVGFVFVVWGCLMTSRRLRVPKP</sequence>
<keyword evidence="14" id="KW-0594">Phospholipid biosynthesis</keyword>
<evidence type="ECO:0000256" key="16">
    <source>
        <dbReference type="ARBA" id="ARBA00032361"/>
    </source>
</evidence>
<dbReference type="EC" id="2.7.8.8" evidence="5"/>
<dbReference type="OrthoDB" id="448573at2759"/>
<comment type="caution">
    <text evidence="20">The sequence shown here is derived from an EMBL/GenBank/DDBJ whole genome shotgun (WGS) entry which is preliminary data.</text>
</comment>